<dbReference type="Pfam" id="PF00017">
    <property type="entry name" value="SH2"/>
    <property type="match status" value="2"/>
</dbReference>
<keyword evidence="4" id="KW-0597">Phosphoprotein</keyword>
<evidence type="ECO:0000259" key="20">
    <source>
        <dbReference type="PROSITE" id="PS50008"/>
    </source>
</evidence>
<dbReference type="SUPFAM" id="SSF47473">
    <property type="entry name" value="EF-hand"/>
    <property type="match status" value="1"/>
</dbReference>
<evidence type="ECO:0000256" key="15">
    <source>
        <dbReference type="RuleBase" id="RU361133"/>
    </source>
</evidence>
<dbReference type="CDD" id="cd16201">
    <property type="entry name" value="EFh_PI-PLCgamma"/>
    <property type="match status" value="1"/>
</dbReference>
<feature type="domain" description="SH3" evidence="18">
    <location>
        <begin position="789"/>
        <end position="849"/>
    </location>
</feature>
<comment type="catalytic activity">
    <reaction evidence="12">
        <text>a 1,2-diacyl-sn-glycero-3-phospho-(1D-myo-inositol-4,5-bisphosphate) + H2O = 1D-myo-inositol 1,4,5-trisphosphate + a 1,2-diacyl-sn-glycerol + H(+)</text>
        <dbReference type="Rhea" id="RHEA:33179"/>
        <dbReference type="ChEBI" id="CHEBI:15377"/>
        <dbReference type="ChEBI" id="CHEBI:15378"/>
        <dbReference type="ChEBI" id="CHEBI:17815"/>
        <dbReference type="ChEBI" id="CHEBI:58456"/>
        <dbReference type="ChEBI" id="CHEBI:203600"/>
        <dbReference type="EC" id="3.1.4.11"/>
    </reaction>
    <physiologicalReaction direction="left-to-right" evidence="12">
        <dbReference type="Rhea" id="RHEA:33180"/>
    </physiologicalReaction>
</comment>
<evidence type="ECO:0000259" key="18">
    <source>
        <dbReference type="PROSITE" id="PS50002"/>
    </source>
</evidence>
<dbReference type="Gene3D" id="3.30.505.10">
    <property type="entry name" value="SH2 domain"/>
    <property type="match status" value="2"/>
</dbReference>
<evidence type="ECO:0000256" key="12">
    <source>
        <dbReference type="ARBA" id="ARBA00023674"/>
    </source>
</evidence>
<feature type="domain" description="SH2" evidence="17">
    <location>
        <begin position="668"/>
        <end position="757"/>
    </location>
</feature>
<dbReference type="InterPro" id="IPR001192">
    <property type="entry name" value="PI-PLC_fam"/>
</dbReference>
<dbReference type="Pfam" id="PF00168">
    <property type="entry name" value="C2"/>
    <property type="match status" value="1"/>
</dbReference>
<evidence type="ECO:0000256" key="9">
    <source>
        <dbReference type="ARBA" id="ARBA00022999"/>
    </source>
</evidence>
<evidence type="ECO:0000256" key="7">
    <source>
        <dbReference type="ARBA" id="ARBA00022837"/>
    </source>
</evidence>
<dbReference type="GO" id="GO:0005509">
    <property type="term" value="F:calcium ion binding"/>
    <property type="evidence" value="ECO:0007669"/>
    <property type="project" value="InterPro"/>
</dbReference>
<dbReference type="PANTHER" id="PTHR10336">
    <property type="entry name" value="PHOSPHOINOSITIDE-SPECIFIC PHOSPHOLIPASE C FAMILY PROTEIN"/>
    <property type="match status" value="1"/>
</dbReference>
<evidence type="ECO:0000256" key="2">
    <source>
        <dbReference type="ARBA" id="ARBA00012368"/>
    </source>
</evidence>
<dbReference type="FunFam" id="3.30.505.10:FF:000009">
    <property type="entry name" value="1-phosphatidylinositol 4,5-bisphosphate phosphodiesterase gamma"/>
    <property type="match status" value="1"/>
</dbReference>
<keyword evidence="23" id="KW-1185">Reference proteome</keyword>
<sequence length="1261" mass="144225">MGSNSFLSEREVSIGKLERGLYVSRFHWKKKPERKLLAVRRETLLLTWSRILPSVHSGQTSSNNLMAGGNLHRNQFDGAVDIREIREIRQGSKNSKDFIRWAEDLPLDSKKRCFVIFYGSEFNLKSLSCLTLYPDECPLICQGIAYLLEDVRRASNRLHQERWFRKAFYEMESPAREGLLTLSDLKKFMQKISCKMATSTLKEKFSQYDRNHSGEIGFDDFCALLQDVLFDKQLFKEGLASFSSNGTHVTLDEFHLFLEHEQNEASDKNNVAQKMMNYLQDSSRHVHEPYFHTTEFLDWLFSKDNQLFDLTRHAFINNDMSKPLSHYWISSSHNTYLTGDQISSESSVEAYARCLRMGCRSVELDCWDGPDGPLIYHGHTLTSKIKFYDVVKTIQEHAFVTSQYPLILSIEDHCSLAQQRKMAQIFQDVFGDMLISAPIDKNEKILPSPEKMKRKIILKHKKLPEGVDENTKISIDVTGDNVHGMDISNSVQSGILFLQDPEVKTEVEEGDGDGDGDSLSNESGMTRNSSMVSNTSAQSAPGGVDLSELHFSEAWFHGNLERGRETAEKMLMDNAHMGDGTFIVRKSQTFIGDYSLSFLRKGRVWHVPIKSRQQENGNIRYYLVDQVFFDSLYSLITHYQTNPVVSPKFSIILGRAVPPPNQHEGMSWYHANCSRQQAEEMLSRVSLEGAFLVRIGERVSNSFAITFRAERKIKHCLITREGRIYTIGLLHFESLVDLIKYYEKHPLYRAVKLSTPINQDVLSKRGLNGLMDSDEVYASSGYMDPSNFTSNINVKAMYDYKANKNDEHSFTKGDVITNVNKQECGWWRGDLNGRRQQWFPANFVVEVDSTEVDDLNNEQMPLGSLQKGFIDILGAQVTISLNPEPHPTLEWIVRIECPNPDSVFDNKKTFQMATRNRQEASDWANKIRETAVSASHREDENRRKERAMRIARELSNLVIYCRSVVFNHERCLRREERNHTEMSSFPETKAEKLVAAGPDSIQMFNWYHTVQLSRVYPKAQRVDSSNYNPMPMWNMGSQMAALNFQTGDKPMQLNCAKFMQNGNCGYVLRPEFMFNEEYSPYDARSISGQEVALLGIKILAARHLSRKSGRGIISPFVEVEICGAEYDNAKFKTKTVSDNGFNPFWNEYFEFKILNPELALLRFVVYDVDMFGEPNFLGHFTLPLKCMRTGFRSIPLKNAFSEDLELSALLIHATRRSCGQNVVSKDQGRASDSAELSDFGEADLIETALADFPGNRPKPKG</sequence>
<reference evidence="22 23" key="1">
    <citation type="journal article" date="2018" name="Nat. Ecol. Evol.">
        <title>Genomic signatures of mitonuclear coevolution across populations of Tigriopus californicus.</title>
        <authorList>
            <person name="Barreto F.S."/>
            <person name="Watson E.T."/>
            <person name="Lima T.G."/>
            <person name="Willett C.S."/>
            <person name="Edmands S."/>
            <person name="Li W."/>
            <person name="Burton R.S."/>
        </authorList>
    </citation>
    <scope>NUCLEOTIDE SEQUENCE [LARGE SCALE GENOMIC DNA]</scope>
    <source>
        <strain evidence="22 23">San Diego</strain>
    </source>
</reference>
<dbReference type="PRINTS" id="PR00452">
    <property type="entry name" value="SH3DOMAIN"/>
</dbReference>
<dbReference type="Gene3D" id="1.10.238.10">
    <property type="entry name" value="EF-hand"/>
    <property type="match status" value="2"/>
</dbReference>
<dbReference type="PANTHER" id="PTHR10336:SF159">
    <property type="entry name" value="1-PHOSPHATIDYLINOSITOL 4,5-BISPHOSPHATE PHOSPHODIESTERASE GAMMA"/>
    <property type="match status" value="1"/>
</dbReference>
<keyword evidence="8 15" id="KW-0442">Lipid degradation</keyword>
<dbReference type="InterPro" id="IPR036028">
    <property type="entry name" value="SH3-like_dom_sf"/>
</dbReference>
<dbReference type="Proteomes" id="UP000318571">
    <property type="component" value="Chromosome 4"/>
</dbReference>
<dbReference type="InterPro" id="IPR057061">
    <property type="entry name" value="PLCG_EF-hand_2"/>
</dbReference>
<dbReference type="Pfam" id="PF00018">
    <property type="entry name" value="SH3_1"/>
    <property type="match status" value="1"/>
</dbReference>
<feature type="domain" description="EF-hand" evidence="21">
    <location>
        <begin position="196"/>
        <end position="231"/>
    </location>
</feature>
<dbReference type="GO" id="GO:0051209">
    <property type="term" value="P:release of sequestered calcium ion into cytosol"/>
    <property type="evidence" value="ECO:0007669"/>
    <property type="project" value="TreeGrafter"/>
</dbReference>
<dbReference type="FunFam" id="3.20.20.190:FF:000039">
    <property type="entry name" value="Phosphoinositide phospholipase C"/>
    <property type="match status" value="1"/>
</dbReference>
<dbReference type="SUPFAM" id="SSF49562">
    <property type="entry name" value="C2 domain (Calcium/lipid-binding domain, CaLB)"/>
    <property type="match status" value="1"/>
</dbReference>
<dbReference type="SMART" id="SM00252">
    <property type="entry name" value="SH2"/>
    <property type="match status" value="2"/>
</dbReference>
<dbReference type="SMART" id="SM00149">
    <property type="entry name" value="PLCYc"/>
    <property type="match status" value="1"/>
</dbReference>
<dbReference type="GO" id="GO:0048468">
    <property type="term" value="P:cell development"/>
    <property type="evidence" value="ECO:0007669"/>
    <property type="project" value="UniProtKB-ARBA"/>
</dbReference>
<gene>
    <name evidence="22" type="ORF">TCAL_13126</name>
</gene>
<dbReference type="InterPro" id="IPR036860">
    <property type="entry name" value="SH2_dom_sf"/>
</dbReference>
<keyword evidence="9 13" id="KW-0727">SH2 domain</keyword>
<keyword evidence="5" id="KW-0677">Repeat</keyword>
<evidence type="ECO:0000256" key="8">
    <source>
        <dbReference type="ARBA" id="ARBA00022963"/>
    </source>
</evidence>
<dbReference type="PROSITE" id="PS00018">
    <property type="entry name" value="EF_HAND_1"/>
    <property type="match status" value="1"/>
</dbReference>
<dbReference type="Gene3D" id="3.20.20.190">
    <property type="entry name" value="Phosphatidylinositol (PI) phosphodiesterase"/>
    <property type="match status" value="2"/>
</dbReference>
<evidence type="ECO:0000256" key="10">
    <source>
        <dbReference type="ARBA" id="ARBA00023098"/>
    </source>
</evidence>
<dbReference type="GO" id="GO:0010634">
    <property type="term" value="P:positive regulation of epithelial cell migration"/>
    <property type="evidence" value="ECO:0007669"/>
    <property type="project" value="TreeGrafter"/>
</dbReference>
<dbReference type="CDD" id="cd08592">
    <property type="entry name" value="PI-PLCc_gamma"/>
    <property type="match status" value="1"/>
</dbReference>
<dbReference type="SMART" id="SM00148">
    <property type="entry name" value="PLCXc"/>
    <property type="match status" value="1"/>
</dbReference>
<dbReference type="GO" id="GO:0004435">
    <property type="term" value="F:phosphatidylinositol-4,5-bisphosphate phospholipase C activity"/>
    <property type="evidence" value="ECO:0007669"/>
    <property type="project" value="UniProtKB-EC"/>
</dbReference>
<dbReference type="GO" id="GO:0046488">
    <property type="term" value="P:phosphatidylinositol metabolic process"/>
    <property type="evidence" value="ECO:0007669"/>
    <property type="project" value="TreeGrafter"/>
</dbReference>
<dbReference type="Pfam" id="PF00387">
    <property type="entry name" value="PI-PLC-Y"/>
    <property type="match status" value="1"/>
</dbReference>
<feature type="domain" description="PI-PLC Y-box" evidence="20">
    <location>
        <begin position="954"/>
        <end position="1073"/>
    </location>
</feature>
<feature type="region of interest" description="Disordered" evidence="16">
    <location>
        <begin position="504"/>
        <end position="543"/>
    </location>
</feature>
<dbReference type="PROSITE" id="PS50222">
    <property type="entry name" value="EF_HAND_2"/>
    <property type="match status" value="1"/>
</dbReference>
<dbReference type="SMART" id="SM00239">
    <property type="entry name" value="C2"/>
    <property type="match status" value="1"/>
</dbReference>
<evidence type="ECO:0000259" key="21">
    <source>
        <dbReference type="PROSITE" id="PS50222"/>
    </source>
</evidence>
<dbReference type="PROSITE" id="PS50008">
    <property type="entry name" value="PIPLC_Y_DOMAIN"/>
    <property type="match status" value="1"/>
</dbReference>
<dbReference type="PRINTS" id="PR00390">
    <property type="entry name" value="PHPHLIPASEC"/>
</dbReference>
<dbReference type="SMART" id="SM00054">
    <property type="entry name" value="EFh"/>
    <property type="match status" value="1"/>
</dbReference>
<evidence type="ECO:0000259" key="17">
    <source>
        <dbReference type="PROSITE" id="PS50001"/>
    </source>
</evidence>
<dbReference type="InterPro" id="IPR011992">
    <property type="entry name" value="EF-hand-dom_pair"/>
</dbReference>
<dbReference type="SMART" id="SM00326">
    <property type="entry name" value="SH3"/>
    <property type="match status" value="1"/>
</dbReference>
<dbReference type="InterPro" id="IPR000008">
    <property type="entry name" value="C2_dom"/>
</dbReference>
<proteinExistence type="predicted"/>
<dbReference type="SUPFAM" id="SSF51695">
    <property type="entry name" value="PLC-like phosphodiesterases"/>
    <property type="match status" value="1"/>
</dbReference>
<dbReference type="Gene3D" id="2.30.29.30">
    <property type="entry name" value="Pleckstrin-homology domain (PH domain)/Phosphotyrosine-binding domain (PTB)"/>
    <property type="match status" value="1"/>
</dbReference>
<dbReference type="InterPro" id="IPR001452">
    <property type="entry name" value="SH3_domain"/>
</dbReference>
<dbReference type="CDD" id="cd00275">
    <property type="entry name" value="C2_PLC_like"/>
    <property type="match status" value="1"/>
</dbReference>
<dbReference type="GO" id="GO:0016042">
    <property type="term" value="P:lipid catabolic process"/>
    <property type="evidence" value="ECO:0007669"/>
    <property type="project" value="UniProtKB-KW"/>
</dbReference>
<dbReference type="AlphaFoldDB" id="A0A553NNU9"/>
<dbReference type="PROSITE" id="PS50002">
    <property type="entry name" value="SH3"/>
    <property type="match status" value="1"/>
</dbReference>
<feature type="domain" description="C2" evidence="19">
    <location>
        <begin position="1068"/>
        <end position="1198"/>
    </location>
</feature>
<dbReference type="Pfam" id="PF00388">
    <property type="entry name" value="PI-PLC-X"/>
    <property type="match status" value="1"/>
</dbReference>
<keyword evidence="10 15" id="KW-0443">Lipid metabolism</keyword>
<dbReference type="InterPro" id="IPR018247">
    <property type="entry name" value="EF_Hand_1_Ca_BS"/>
</dbReference>
<dbReference type="FunFam" id="3.30.505.10:FF:000011">
    <property type="entry name" value="1-phosphatidylinositol 4,5-bisphosphate phosphodiesterase gamma"/>
    <property type="match status" value="1"/>
</dbReference>
<evidence type="ECO:0000256" key="16">
    <source>
        <dbReference type="SAM" id="MobiDB-lite"/>
    </source>
</evidence>
<evidence type="ECO:0000256" key="5">
    <source>
        <dbReference type="ARBA" id="ARBA00022737"/>
    </source>
</evidence>
<dbReference type="InterPro" id="IPR035023">
    <property type="entry name" value="PLC-gamma_C-SH2"/>
</dbReference>
<dbReference type="PROSITE" id="PS50004">
    <property type="entry name" value="C2"/>
    <property type="match status" value="1"/>
</dbReference>
<dbReference type="PROSITE" id="PS50001">
    <property type="entry name" value="SH2"/>
    <property type="match status" value="2"/>
</dbReference>
<dbReference type="SUPFAM" id="SSF50044">
    <property type="entry name" value="SH3-domain"/>
    <property type="match status" value="1"/>
</dbReference>
<organism evidence="22 23">
    <name type="scientific">Tigriopus californicus</name>
    <name type="common">Marine copepod</name>
    <dbReference type="NCBI Taxonomy" id="6832"/>
    <lineage>
        <taxon>Eukaryota</taxon>
        <taxon>Metazoa</taxon>
        <taxon>Ecdysozoa</taxon>
        <taxon>Arthropoda</taxon>
        <taxon>Crustacea</taxon>
        <taxon>Multicrustacea</taxon>
        <taxon>Hexanauplia</taxon>
        <taxon>Copepoda</taxon>
        <taxon>Harpacticoida</taxon>
        <taxon>Harpacticidae</taxon>
        <taxon>Tigriopus</taxon>
    </lineage>
</organism>
<evidence type="ECO:0000256" key="11">
    <source>
        <dbReference type="ARBA" id="ARBA00023224"/>
    </source>
</evidence>
<feature type="domain" description="SH2" evidence="17">
    <location>
        <begin position="555"/>
        <end position="657"/>
    </location>
</feature>
<evidence type="ECO:0000256" key="3">
    <source>
        <dbReference type="ARBA" id="ARBA00022443"/>
    </source>
</evidence>
<protein>
    <recommendedName>
        <fullName evidence="2 15">Phosphoinositide phospholipase C</fullName>
        <ecNumber evidence="2 15">3.1.4.11</ecNumber>
    </recommendedName>
</protein>
<dbReference type="GO" id="GO:0032587">
    <property type="term" value="C:ruffle membrane"/>
    <property type="evidence" value="ECO:0007669"/>
    <property type="project" value="TreeGrafter"/>
</dbReference>
<keyword evidence="3 14" id="KW-0728">SH3 domain</keyword>
<evidence type="ECO:0000259" key="19">
    <source>
        <dbReference type="PROSITE" id="PS50004"/>
    </source>
</evidence>
<dbReference type="OMA" id="CMLERGT"/>
<comment type="caution">
    <text evidence="22">The sequence shown here is derived from an EMBL/GenBank/DDBJ whole genome shotgun (WGS) entry which is preliminary data.</text>
</comment>
<evidence type="ECO:0000256" key="1">
    <source>
        <dbReference type="ARBA" id="ARBA00001913"/>
    </source>
</evidence>
<accession>A0A553NNU9</accession>
<evidence type="ECO:0000256" key="4">
    <source>
        <dbReference type="ARBA" id="ARBA00022553"/>
    </source>
</evidence>
<feature type="compositionally biased region" description="Polar residues" evidence="16">
    <location>
        <begin position="518"/>
        <end position="539"/>
    </location>
</feature>
<name>A0A553NNU9_TIGCA</name>
<keyword evidence="11" id="KW-0807">Transducer</keyword>
<dbReference type="CDD" id="cd09932">
    <property type="entry name" value="SH2_C-SH2_PLC_gamma_like"/>
    <property type="match status" value="1"/>
</dbReference>
<dbReference type="PRINTS" id="PR00401">
    <property type="entry name" value="SH2DOMAIN"/>
</dbReference>
<evidence type="ECO:0000256" key="6">
    <source>
        <dbReference type="ARBA" id="ARBA00022801"/>
    </source>
</evidence>
<dbReference type="EC" id="3.1.4.11" evidence="2 15"/>
<keyword evidence="6 15" id="KW-0378">Hydrolase</keyword>
<dbReference type="InterPro" id="IPR035892">
    <property type="entry name" value="C2_domain_sf"/>
</dbReference>
<dbReference type="PROSITE" id="PS50007">
    <property type="entry name" value="PIPLC_X_DOMAIN"/>
    <property type="match status" value="1"/>
</dbReference>
<dbReference type="InterPro" id="IPR002048">
    <property type="entry name" value="EF_hand_dom"/>
</dbReference>
<evidence type="ECO:0000313" key="23">
    <source>
        <dbReference type="Proteomes" id="UP000318571"/>
    </source>
</evidence>
<dbReference type="InterPro" id="IPR017946">
    <property type="entry name" value="PLC-like_Pdiesterase_TIM-brl"/>
</dbReference>
<evidence type="ECO:0000256" key="13">
    <source>
        <dbReference type="PROSITE-ProRule" id="PRU00191"/>
    </source>
</evidence>
<dbReference type="InterPro" id="IPR000909">
    <property type="entry name" value="PLipase_C_PInositol-sp_X_dom"/>
</dbReference>
<keyword evidence="7" id="KW-0106">Calcium</keyword>
<dbReference type="GO" id="GO:0048015">
    <property type="term" value="P:phosphatidylinositol-mediated signaling"/>
    <property type="evidence" value="ECO:0007669"/>
    <property type="project" value="TreeGrafter"/>
</dbReference>
<dbReference type="SUPFAM" id="SSF55550">
    <property type="entry name" value="SH2 domain"/>
    <property type="match status" value="2"/>
</dbReference>
<dbReference type="Gene3D" id="2.30.30.40">
    <property type="entry name" value="SH3 Domains"/>
    <property type="match status" value="1"/>
</dbReference>
<evidence type="ECO:0000256" key="14">
    <source>
        <dbReference type="PROSITE-ProRule" id="PRU00192"/>
    </source>
</evidence>
<dbReference type="InterPro" id="IPR056586">
    <property type="entry name" value="EF-hand_PLCG1"/>
</dbReference>
<comment type="cofactor">
    <cofactor evidence="1">
        <name>Ca(2+)</name>
        <dbReference type="ChEBI" id="CHEBI:29108"/>
    </cofactor>
</comment>
<dbReference type="InterPro" id="IPR001711">
    <property type="entry name" value="PLipase_C_Pinositol-sp_Y"/>
</dbReference>
<dbReference type="InterPro" id="IPR000980">
    <property type="entry name" value="SH2"/>
</dbReference>
<dbReference type="Pfam" id="PF23583">
    <property type="entry name" value="EF_HAND_2_PLCG"/>
    <property type="match status" value="1"/>
</dbReference>
<dbReference type="InterPro" id="IPR011993">
    <property type="entry name" value="PH-like_dom_sf"/>
</dbReference>
<dbReference type="Pfam" id="PF23329">
    <property type="entry name" value="EF_HAND_1_PLCG"/>
    <property type="match status" value="1"/>
</dbReference>
<dbReference type="STRING" id="6832.A0A553NNU9"/>
<dbReference type="Gene3D" id="2.60.40.150">
    <property type="entry name" value="C2 domain"/>
    <property type="match status" value="1"/>
</dbReference>
<evidence type="ECO:0000313" key="22">
    <source>
        <dbReference type="EMBL" id="TRY67123.1"/>
    </source>
</evidence>
<dbReference type="EMBL" id="VCGU01000011">
    <property type="protein sequence ID" value="TRY67123.1"/>
    <property type="molecule type" value="Genomic_DNA"/>
</dbReference>